<evidence type="ECO:0000313" key="3">
    <source>
        <dbReference type="Proteomes" id="UP000245533"/>
    </source>
</evidence>
<reference evidence="2 3" key="1">
    <citation type="submission" date="2018-05" db="EMBL/GenBank/DDBJ databases">
        <title>Rhodohalobacter halophilus gen. nov., sp. nov., a moderately halophilic member of the family Balneolaceae.</title>
        <authorList>
            <person name="Liu Z.-W."/>
        </authorList>
    </citation>
    <scope>NUCLEOTIDE SEQUENCE [LARGE SCALE GENOMIC DNA]</scope>
    <source>
        <strain evidence="2 3">8A47</strain>
    </source>
</reference>
<evidence type="ECO:0000259" key="1">
    <source>
        <dbReference type="Pfam" id="PF09509"/>
    </source>
</evidence>
<evidence type="ECO:0000313" key="2">
    <source>
        <dbReference type="EMBL" id="PWN05452.1"/>
    </source>
</evidence>
<dbReference type="AlphaFoldDB" id="A0A316TT71"/>
<proteinExistence type="predicted"/>
<protein>
    <submittedName>
        <fullName evidence="2">TIGR02391 family protein</fullName>
    </submittedName>
</protein>
<dbReference type="Pfam" id="PF09509">
    <property type="entry name" value="Hypoth_Ymh"/>
    <property type="match status" value="1"/>
</dbReference>
<feature type="domain" description="Conserved hypothetical protein CHP02391" evidence="1">
    <location>
        <begin position="410"/>
        <end position="533"/>
    </location>
</feature>
<name>A0A316TT71_9BACT</name>
<dbReference type="RefSeq" id="WP_109648007.1">
    <property type="nucleotide sequence ID" value="NZ_QGGB01000010.1"/>
</dbReference>
<sequence>MAEKKELLMSFDPHTIEHLGVKMYSNLPNALAELIANAYDADAETVIINLYDDEQGKRIQVTDDGFGMSFEDLNDKFLRIGRKRRQEGDRKSPSGKRKVTGRKGLGKLAFFGLAETIEIETITKDSAEQVNFTLSWNELIGTEGSDYKPEFKIVETHEKNHGTEILLKDLKRKSAFDKEGLAVSLSKLFNLFDNTFQVYLSLNNDEPIQIDEKLKFKNIEPQFEWEFPKFLDNVAAEYDHSKLINGKILSTEKPLKPGLRGITLFANGRLINAPEFFGVSESSHGYSYFTGWLEVDYVDDWEEDVISTDRQSLSWDLPKTEELRKYLRQIMFEIERNWREKRKEVRREKVQEKTELNIQDWFEKLPVEIRSRVAPIIDRLEDSELQDSEQAEVVKNLHEIAPEYPYYHWRHLHPAIHEVAKDDYEKEDYLRAAIEALKQLEELVKQKSGINNRTGFNLMETVFGSDNSVLLLTENTTRSEKNIENGQESLSKGIMMGFRNPASHDFKKDIFPKIFNDRDCLDLLSLTSYLIHKVDQSSRR</sequence>
<organism evidence="2 3">
    <name type="scientific">Rhodohalobacter mucosus</name>
    <dbReference type="NCBI Taxonomy" id="2079485"/>
    <lineage>
        <taxon>Bacteria</taxon>
        <taxon>Pseudomonadati</taxon>
        <taxon>Balneolota</taxon>
        <taxon>Balneolia</taxon>
        <taxon>Balneolales</taxon>
        <taxon>Balneolaceae</taxon>
        <taxon>Rhodohalobacter</taxon>
    </lineage>
</organism>
<dbReference type="SUPFAM" id="SSF55874">
    <property type="entry name" value="ATPase domain of HSP90 chaperone/DNA topoisomerase II/histidine kinase"/>
    <property type="match status" value="1"/>
</dbReference>
<dbReference type="NCBIfam" id="TIGR02391">
    <property type="entry name" value="hypoth_ymh"/>
    <property type="match status" value="1"/>
</dbReference>
<dbReference type="Pfam" id="PF13589">
    <property type="entry name" value="HATPase_c_3"/>
    <property type="match status" value="1"/>
</dbReference>
<dbReference type="Gene3D" id="3.30.565.10">
    <property type="entry name" value="Histidine kinase-like ATPase, C-terminal domain"/>
    <property type="match status" value="1"/>
</dbReference>
<accession>A0A316TT71</accession>
<dbReference type="EMBL" id="QGGB01000010">
    <property type="protein sequence ID" value="PWN05452.1"/>
    <property type="molecule type" value="Genomic_DNA"/>
</dbReference>
<comment type="caution">
    <text evidence="2">The sequence shown here is derived from an EMBL/GenBank/DDBJ whole genome shotgun (WGS) entry which is preliminary data.</text>
</comment>
<gene>
    <name evidence="2" type="ORF">DDZ15_15420</name>
</gene>
<dbReference type="Proteomes" id="UP000245533">
    <property type="component" value="Unassembled WGS sequence"/>
</dbReference>
<dbReference type="InterPro" id="IPR036890">
    <property type="entry name" value="HATPase_C_sf"/>
</dbReference>
<keyword evidence="3" id="KW-1185">Reference proteome</keyword>
<dbReference type="InterPro" id="IPR012654">
    <property type="entry name" value="CHP02391"/>
</dbReference>
<dbReference type="OrthoDB" id="9816482at2"/>